<dbReference type="KEGG" id="erz:ER308_16705"/>
<protein>
    <submittedName>
        <fullName evidence="2">MOSC domain-containing protein</fullName>
    </submittedName>
</protein>
<dbReference type="EMBL" id="CP036402">
    <property type="protein sequence ID" value="QBI21051.1"/>
    <property type="molecule type" value="Genomic_DNA"/>
</dbReference>
<organism evidence="2 3">
    <name type="scientific">Egibacter rhizosphaerae</name>
    <dbReference type="NCBI Taxonomy" id="1670831"/>
    <lineage>
        <taxon>Bacteria</taxon>
        <taxon>Bacillati</taxon>
        <taxon>Actinomycetota</taxon>
        <taxon>Nitriliruptoria</taxon>
        <taxon>Egibacterales</taxon>
        <taxon>Egibacteraceae</taxon>
        <taxon>Egibacter</taxon>
    </lineage>
</organism>
<dbReference type="Pfam" id="PF03476">
    <property type="entry name" value="MOSC_N"/>
    <property type="match status" value="1"/>
</dbReference>
<accession>A0A411YIS4</accession>
<name>A0A411YIS4_9ACTN</name>
<feature type="domain" description="MOSC" evidence="1">
    <location>
        <begin position="100"/>
        <end position="256"/>
    </location>
</feature>
<dbReference type="RefSeq" id="WP_131156044.1">
    <property type="nucleotide sequence ID" value="NZ_CP036402.1"/>
</dbReference>
<dbReference type="PROSITE" id="PS51340">
    <property type="entry name" value="MOSC"/>
    <property type="match status" value="1"/>
</dbReference>
<evidence type="ECO:0000313" key="2">
    <source>
        <dbReference type="EMBL" id="QBI21051.1"/>
    </source>
</evidence>
<dbReference type="GO" id="GO:0003824">
    <property type="term" value="F:catalytic activity"/>
    <property type="evidence" value="ECO:0007669"/>
    <property type="project" value="InterPro"/>
</dbReference>
<proteinExistence type="predicted"/>
<dbReference type="InterPro" id="IPR005302">
    <property type="entry name" value="MoCF_Sase_C"/>
</dbReference>
<dbReference type="AlphaFoldDB" id="A0A411YIS4"/>
<dbReference type="Pfam" id="PF03473">
    <property type="entry name" value="MOSC"/>
    <property type="match status" value="1"/>
</dbReference>
<evidence type="ECO:0000313" key="3">
    <source>
        <dbReference type="Proteomes" id="UP000291469"/>
    </source>
</evidence>
<dbReference type="SUPFAM" id="SSF141673">
    <property type="entry name" value="MOSC N-terminal domain-like"/>
    <property type="match status" value="1"/>
</dbReference>
<sequence>MRANGDTMAAVARLSTAAVKGTALTHPDAVELTAGGARGDRVVHLIDERGRLVNGKQAPPLATVHSRLDGDELTLELPEGDVVTGPLALAEQVTTSFYGRPVPGRIVAGSFADALSEVAGRAVRLVRPAYEVAAVDAAPVSLVSRATLAAFRVASDGPEVHWADRFRILVEIDGVDGREEETWQGEHIAVGEAVIEIDAPIPRCSVTTVDPARGVSDFDTLARLRDWRDDGEVTLGMWGSVVRPGRVTCGDTVSIASSPSDATSDRGRR</sequence>
<gene>
    <name evidence="2" type="ORF">ER308_16705</name>
</gene>
<dbReference type="GO" id="GO:0030151">
    <property type="term" value="F:molybdenum ion binding"/>
    <property type="evidence" value="ECO:0007669"/>
    <property type="project" value="InterPro"/>
</dbReference>
<dbReference type="OrthoDB" id="9793178at2"/>
<dbReference type="SUPFAM" id="SSF50800">
    <property type="entry name" value="PK beta-barrel domain-like"/>
    <property type="match status" value="1"/>
</dbReference>
<dbReference type="Proteomes" id="UP000291469">
    <property type="component" value="Chromosome"/>
</dbReference>
<evidence type="ECO:0000259" key="1">
    <source>
        <dbReference type="PROSITE" id="PS51340"/>
    </source>
</evidence>
<keyword evidence="3" id="KW-1185">Reference proteome</keyword>
<reference evidence="2 3" key="1">
    <citation type="submission" date="2019-01" db="EMBL/GenBank/DDBJ databases">
        <title>Egibacter rhizosphaerae EGI 80759T.</title>
        <authorList>
            <person name="Chen D.-D."/>
            <person name="Tian Y."/>
            <person name="Jiao J.-Y."/>
            <person name="Zhang X.-T."/>
            <person name="Zhang Y.-G."/>
            <person name="Zhang Y."/>
            <person name="Xiao M."/>
            <person name="Shu W.-S."/>
            <person name="Li W.-J."/>
        </authorList>
    </citation>
    <scope>NUCLEOTIDE SEQUENCE [LARGE SCALE GENOMIC DNA]</scope>
    <source>
        <strain evidence="2 3">EGI 80759</strain>
    </source>
</reference>
<dbReference type="GO" id="GO:0030170">
    <property type="term" value="F:pyridoxal phosphate binding"/>
    <property type="evidence" value="ECO:0007669"/>
    <property type="project" value="InterPro"/>
</dbReference>
<dbReference type="InterPro" id="IPR011037">
    <property type="entry name" value="Pyrv_Knase-like_insert_dom_sf"/>
</dbReference>
<dbReference type="InterPro" id="IPR005303">
    <property type="entry name" value="MOCOS_middle"/>
</dbReference>